<dbReference type="PANTHER" id="PTHR38011:SF7">
    <property type="entry name" value="2,5-DIAMINO-6-RIBOSYLAMINO-4(3H)-PYRIMIDINONE 5'-PHOSPHATE REDUCTASE"/>
    <property type="match status" value="1"/>
</dbReference>
<feature type="binding site" evidence="17">
    <location>
        <begin position="261"/>
        <end position="267"/>
    </location>
    <ligand>
        <name>NADP(+)</name>
        <dbReference type="ChEBI" id="CHEBI:58349"/>
    </ligand>
</feature>
<feature type="binding site" evidence="17">
    <location>
        <position position="259"/>
    </location>
    <ligand>
        <name>substrate</name>
    </ligand>
</feature>
<keyword evidence="14" id="KW-0560">Oxidoreductase</keyword>
<dbReference type="InterPro" id="IPR002125">
    <property type="entry name" value="CMP_dCMP_dom"/>
</dbReference>
<dbReference type="HOGENOM" id="CLU_036590_1_1_10"/>
<keyword evidence="11 20" id="KW-0378">Hydrolase</keyword>
<feature type="active site" description="Proton donor" evidence="16">
    <location>
        <position position="49"/>
    </location>
</feature>
<evidence type="ECO:0000256" key="15">
    <source>
        <dbReference type="ARBA" id="ARBA00023268"/>
    </source>
</evidence>
<keyword evidence="13 17" id="KW-0521">NADP</keyword>
<evidence type="ECO:0000256" key="13">
    <source>
        <dbReference type="ARBA" id="ARBA00022857"/>
    </source>
</evidence>
<comment type="pathway">
    <text evidence="3">Cofactor biosynthesis; riboflavin biosynthesis; 5-amino-6-(D-ribitylamino)uracil from GTP: step 3/4.</text>
</comment>
<organism evidence="20 21">
    <name type="scientific">Leadbetterella byssophila (strain DSM 17132 / JCM 16389 / KACC 11308 / NBRC 106382 / 4M15)</name>
    <dbReference type="NCBI Taxonomy" id="649349"/>
    <lineage>
        <taxon>Bacteria</taxon>
        <taxon>Pseudomonadati</taxon>
        <taxon>Bacteroidota</taxon>
        <taxon>Cytophagia</taxon>
        <taxon>Cytophagales</taxon>
        <taxon>Leadbetterellaceae</taxon>
        <taxon>Leadbetterella</taxon>
    </lineage>
</organism>
<evidence type="ECO:0000256" key="17">
    <source>
        <dbReference type="PIRSR" id="PIRSR006769-2"/>
    </source>
</evidence>
<dbReference type="KEGG" id="lby:Lbys_2837"/>
<sequence length="322" mass="36065">MMYMKRALELAALGREWVSPNPMVGCVIVHNDKIIGEGFHRKYGQPHAEVNAVDSVEDKSLLSESTVYVTLEPCAHFGKTPPCAELLIKHKVKKVVVCNLDPFPQVAGKGITMLKNAGIDVEVGLLQEEGEELNKRFFKRHRTGLPYVILKWAESKDGFISAEGGKPIKISHPITDIQVHRWRAEEDAILIGKNTADLDNPQLNVRYWTEDKQPKPIILGQPTRQDLRAKGAKIFPNGKNLTEILRQLAQDGIQSILVEGGTKIHTSFIEEGLFDEIRVIQGDIEILNGVKAPQLPDGLILTDHHTYRNDHIKVYRSIPTLS</sequence>
<dbReference type="SUPFAM" id="SSF53927">
    <property type="entry name" value="Cytidine deaminase-like"/>
    <property type="match status" value="1"/>
</dbReference>
<reference evidence="20 21" key="2">
    <citation type="journal article" date="2011" name="Stand. Genomic Sci.">
        <title>Complete genome sequence of Leadbetterella byssophila type strain (4M15).</title>
        <authorList>
            <person name="Abt B."/>
            <person name="Teshima H."/>
            <person name="Lucas S."/>
            <person name="Lapidus A."/>
            <person name="Del Rio T.G."/>
            <person name="Nolan M."/>
            <person name="Tice H."/>
            <person name="Cheng J.F."/>
            <person name="Pitluck S."/>
            <person name="Liolios K."/>
            <person name="Pagani I."/>
            <person name="Ivanova N."/>
            <person name="Mavromatis K."/>
            <person name="Pati A."/>
            <person name="Tapia R."/>
            <person name="Han C."/>
            <person name="Goodwin L."/>
            <person name="Chen A."/>
            <person name="Palaniappan K."/>
            <person name="Land M."/>
            <person name="Hauser L."/>
            <person name="Chang Y.J."/>
            <person name="Jeffries C.D."/>
            <person name="Rohde M."/>
            <person name="Goker M."/>
            <person name="Tindall B.J."/>
            <person name="Detter J.C."/>
            <person name="Woyke T."/>
            <person name="Bristow J."/>
            <person name="Eisen J.A."/>
            <person name="Markowitz V."/>
            <person name="Hugenholtz P."/>
            <person name="Klenk H.P."/>
            <person name="Kyrpides N.C."/>
        </authorList>
    </citation>
    <scope>NUCLEOTIDE SEQUENCE [LARGE SCALE GENOMIC DNA]</scope>
    <source>
        <strain evidence="21">DSM 17132 / JCM 16389 / KACC 11308 / NBRC 106382 / 4M15</strain>
    </source>
</reference>
<proteinExistence type="inferred from homology"/>
<evidence type="ECO:0000259" key="19">
    <source>
        <dbReference type="PROSITE" id="PS51747"/>
    </source>
</evidence>
<keyword evidence="9" id="KW-0686">Riboflavin biosynthesis</keyword>
<gene>
    <name evidence="20" type="ordered locus">Lbys_2837</name>
</gene>
<dbReference type="InterPro" id="IPR050765">
    <property type="entry name" value="Riboflavin_Biosynth_HTPR"/>
</dbReference>
<dbReference type="EC" id="3.5.4.26" evidence="6"/>
<comment type="cofactor">
    <cofactor evidence="18">
        <name>Zn(2+)</name>
        <dbReference type="ChEBI" id="CHEBI:29105"/>
    </cofactor>
    <text evidence="18">Binds 1 zinc ion.</text>
</comment>
<dbReference type="EMBL" id="CP002305">
    <property type="protein sequence ID" value="ADQ18499.1"/>
    <property type="molecule type" value="Genomic_DNA"/>
</dbReference>
<evidence type="ECO:0000313" key="21">
    <source>
        <dbReference type="Proteomes" id="UP000007435"/>
    </source>
</evidence>
<evidence type="ECO:0000313" key="20">
    <source>
        <dbReference type="EMBL" id="ADQ18499.1"/>
    </source>
</evidence>
<dbReference type="Proteomes" id="UP000007435">
    <property type="component" value="Chromosome"/>
</dbReference>
<dbReference type="STRING" id="649349.Lbys_2837"/>
<keyword evidence="12 18" id="KW-0862">Zinc</keyword>
<evidence type="ECO:0000256" key="1">
    <source>
        <dbReference type="ARBA" id="ARBA00002151"/>
    </source>
</evidence>
<keyword evidence="15" id="KW-0511">Multifunctional enzyme</keyword>
<evidence type="ECO:0000256" key="14">
    <source>
        <dbReference type="ARBA" id="ARBA00023002"/>
    </source>
</evidence>
<dbReference type="CDD" id="cd01284">
    <property type="entry name" value="Riboflavin_deaminase-reductase"/>
    <property type="match status" value="1"/>
</dbReference>
<name>E4RRG6_LEAB4</name>
<dbReference type="Pfam" id="PF00383">
    <property type="entry name" value="dCMP_cyt_deam_1"/>
    <property type="match status" value="1"/>
</dbReference>
<evidence type="ECO:0000256" key="5">
    <source>
        <dbReference type="ARBA" id="ARBA00007417"/>
    </source>
</evidence>
<evidence type="ECO:0000256" key="7">
    <source>
        <dbReference type="ARBA" id="ARBA00013173"/>
    </source>
</evidence>
<evidence type="ECO:0000256" key="9">
    <source>
        <dbReference type="ARBA" id="ARBA00022619"/>
    </source>
</evidence>
<dbReference type="GO" id="GO:0008703">
    <property type="term" value="F:5-amino-6-(5-phosphoribosylamino)uracil reductase activity"/>
    <property type="evidence" value="ECO:0007669"/>
    <property type="project" value="UniProtKB-EC"/>
</dbReference>
<dbReference type="Gene3D" id="3.40.430.10">
    <property type="entry name" value="Dihydrofolate Reductase, subunit A"/>
    <property type="match status" value="2"/>
</dbReference>
<evidence type="ECO:0000256" key="3">
    <source>
        <dbReference type="ARBA" id="ARBA00004910"/>
    </source>
</evidence>
<dbReference type="InterPro" id="IPR024072">
    <property type="entry name" value="DHFR-like_dom_sf"/>
</dbReference>
<dbReference type="InterPro" id="IPR002734">
    <property type="entry name" value="RibDG_C"/>
</dbReference>
<dbReference type="PROSITE" id="PS00903">
    <property type="entry name" value="CYT_DCMP_DEAMINASES_1"/>
    <property type="match status" value="1"/>
</dbReference>
<dbReference type="InterPro" id="IPR004794">
    <property type="entry name" value="Eubact_RibD"/>
</dbReference>
<keyword evidence="21" id="KW-1185">Reference proteome</keyword>
<dbReference type="SUPFAM" id="SSF53597">
    <property type="entry name" value="Dihydrofolate reductase-like"/>
    <property type="match status" value="1"/>
</dbReference>
<feature type="binding site" evidence="17">
    <location>
        <position position="199"/>
    </location>
    <ligand>
        <name>NADP(+)</name>
        <dbReference type="ChEBI" id="CHEBI:58349"/>
    </ligand>
</feature>
<evidence type="ECO:0000256" key="16">
    <source>
        <dbReference type="PIRSR" id="PIRSR006769-1"/>
    </source>
</evidence>
<dbReference type="NCBIfam" id="TIGR00326">
    <property type="entry name" value="eubact_ribD"/>
    <property type="match status" value="1"/>
</dbReference>
<evidence type="ECO:0000256" key="18">
    <source>
        <dbReference type="PIRSR" id="PIRSR006769-3"/>
    </source>
</evidence>
<evidence type="ECO:0000256" key="12">
    <source>
        <dbReference type="ARBA" id="ARBA00022833"/>
    </source>
</evidence>
<comment type="pathway">
    <text evidence="2">Cofactor biosynthesis; riboflavin biosynthesis; 5-amino-6-(D-ribitylamino)uracil from GTP: step 2/4.</text>
</comment>
<feature type="binding site" evidence="18">
    <location>
        <position position="74"/>
    </location>
    <ligand>
        <name>Zn(2+)</name>
        <dbReference type="ChEBI" id="CHEBI:29105"/>
        <note>catalytic</note>
    </ligand>
</feature>
<feature type="binding site" evidence="18">
    <location>
        <position position="83"/>
    </location>
    <ligand>
        <name>Zn(2+)</name>
        <dbReference type="ChEBI" id="CHEBI:29105"/>
        <note>catalytic</note>
    </ligand>
</feature>
<dbReference type="InterPro" id="IPR016192">
    <property type="entry name" value="APOBEC/CMP_deaminase_Zn-bd"/>
</dbReference>
<dbReference type="Gene3D" id="3.40.140.10">
    <property type="entry name" value="Cytidine Deaminase, domain 2"/>
    <property type="match status" value="1"/>
</dbReference>
<dbReference type="InterPro" id="IPR016193">
    <property type="entry name" value="Cytidine_deaminase-like"/>
</dbReference>
<dbReference type="PIRSF" id="PIRSF006769">
    <property type="entry name" value="RibD"/>
    <property type="match status" value="1"/>
</dbReference>
<evidence type="ECO:0000256" key="11">
    <source>
        <dbReference type="ARBA" id="ARBA00022801"/>
    </source>
</evidence>
<evidence type="ECO:0000256" key="2">
    <source>
        <dbReference type="ARBA" id="ARBA00004882"/>
    </source>
</evidence>
<evidence type="ECO:0000256" key="4">
    <source>
        <dbReference type="ARBA" id="ARBA00005259"/>
    </source>
</evidence>
<dbReference type="GO" id="GO:0009231">
    <property type="term" value="P:riboflavin biosynthetic process"/>
    <property type="evidence" value="ECO:0007669"/>
    <property type="project" value="UniProtKB-UniPathway"/>
</dbReference>
<feature type="binding site" evidence="18">
    <location>
        <position position="47"/>
    </location>
    <ligand>
        <name>Zn(2+)</name>
        <dbReference type="ChEBI" id="CHEBI:29105"/>
        <note>catalytic</note>
    </ligand>
</feature>
<keyword evidence="10 18" id="KW-0479">Metal-binding</keyword>
<evidence type="ECO:0000256" key="10">
    <source>
        <dbReference type="ARBA" id="ARBA00022723"/>
    </source>
</evidence>
<dbReference type="UniPathway" id="UPA00275">
    <property type="reaction ID" value="UER00401"/>
</dbReference>
<dbReference type="eggNOG" id="COG0117">
    <property type="taxonomic scope" value="Bacteria"/>
</dbReference>
<feature type="domain" description="CMP/dCMP-type deaminase" evidence="19">
    <location>
        <begin position="1"/>
        <end position="122"/>
    </location>
</feature>
<dbReference type="AlphaFoldDB" id="E4RRG6"/>
<dbReference type="EC" id="1.1.1.193" evidence="7"/>
<protein>
    <recommendedName>
        <fullName evidence="8">Riboflavin biosynthesis protein RibD</fullName>
        <ecNumber evidence="7">1.1.1.193</ecNumber>
        <ecNumber evidence="6">3.5.4.26</ecNumber>
    </recommendedName>
</protein>
<feature type="binding site" evidence="17">
    <location>
        <position position="153"/>
    </location>
    <ligand>
        <name>NADP(+)</name>
        <dbReference type="ChEBI" id="CHEBI:58349"/>
    </ligand>
</feature>
<dbReference type="PROSITE" id="PS51747">
    <property type="entry name" value="CYT_DCMP_DEAMINASES_2"/>
    <property type="match status" value="1"/>
</dbReference>
<dbReference type="GO" id="GO:0008270">
    <property type="term" value="F:zinc ion binding"/>
    <property type="evidence" value="ECO:0007669"/>
    <property type="project" value="InterPro"/>
</dbReference>
<comment type="similarity">
    <text evidence="4">In the N-terminal section; belongs to the cytidine and deoxycytidylate deaminase family.</text>
</comment>
<feature type="binding site" evidence="17">
    <location>
        <position position="183"/>
    </location>
    <ligand>
        <name>substrate</name>
    </ligand>
</feature>
<dbReference type="FunFam" id="3.40.140.10:FF:000025">
    <property type="entry name" value="Riboflavin biosynthesis protein RibD"/>
    <property type="match status" value="1"/>
</dbReference>
<feature type="binding site" evidence="17">
    <location>
        <position position="203"/>
    </location>
    <ligand>
        <name>substrate</name>
    </ligand>
</feature>
<evidence type="ECO:0000256" key="6">
    <source>
        <dbReference type="ARBA" id="ARBA00012766"/>
    </source>
</evidence>
<comment type="function">
    <text evidence="1">Converts 2,5-diamino-6-(ribosylamino)-4(3h)-pyrimidinone 5'-phosphate into 5-amino-6-(ribosylamino)-2,4(1h,3h)-pyrimidinedione 5'-phosphate.</text>
</comment>
<reference key="1">
    <citation type="submission" date="2010-11" db="EMBL/GenBank/DDBJ databases">
        <title>The complete genome of Leadbetterella byssophila DSM 17132.</title>
        <authorList>
            <consortium name="US DOE Joint Genome Institute (JGI-PGF)"/>
            <person name="Lucas S."/>
            <person name="Copeland A."/>
            <person name="Lapidus A."/>
            <person name="Glavina del Rio T."/>
            <person name="Dalin E."/>
            <person name="Tice H."/>
            <person name="Bruce D."/>
            <person name="Goodwin L."/>
            <person name="Pitluck S."/>
            <person name="Kyrpides N."/>
            <person name="Mavromatis K."/>
            <person name="Ivanova N."/>
            <person name="Teshima H."/>
            <person name="Brettin T."/>
            <person name="Detter J.C."/>
            <person name="Han C."/>
            <person name="Tapia R."/>
            <person name="Land M."/>
            <person name="Hauser L."/>
            <person name="Markowitz V."/>
            <person name="Cheng J.-F."/>
            <person name="Hugenholtz P."/>
            <person name="Woyke T."/>
            <person name="Wu D."/>
            <person name="Tindall B."/>
            <person name="Pomrenke H.G."/>
            <person name="Brambilla E."/>
            <person name="Klenk H.-P."/>
            <person name="Eisen J.A."/>
        </authorList>
    </citation>
    <scope>NUCLEOTIDE SEQUENCE [LARGE SCALE GENOMIC DNA]</scope>
    <source>
        <strain>DSM 17132</strain>
    </source>
</reference>
<dbReference type="PANTHER" id="PTHR38011">
    <property type="entry name" value="DIHYDROFOLATE REDUCTASE FAMILY PROTEIN (AFU_ORTHOLOGUE AFUA_8G06820)"/>
    <property type="match status" value="1"/>
</dbReference>
<dbReference type="eggNOG" id="COG1985">
    <property type="taxonomic scope" value="Bacteria"/>
</dbReference>
<feature type="binding site" evidence="17">
    <location>
        <position position="206"/>
    </location>
    <ligand>
        <name>substrate</name>
    </ligand>
</feature>
<comment type="similarity">
    <text evidence="5">In the C-terminal section; belongs to the HTP reductase family.</text>
</comment>
<evidence type="ECO:0000256" key="8">
    <source>
        <dbReference type="ARBA" id="ARBA00019930"/>
    </source>
</evidence>
<dbReference type="Pfam" id="PF01872">
    <property type="entry name" value="RibD_C"/>
    <property type="match status" value="1"/>
</dbReference>
<dbReference type="GO" id="GO:0008835">
    <property type="term" value="F:diaminohydroxyphosphoribosylaminopyrimidine deaminase activity"/>
    <property type="evidence" value="ECO:0007669"/>
    <property type="project" value="UniProtKB-EC"/>
</dbReference>
<feature type="binding site" evidence="17">
    <location>
        <position position="195"/>
    </location>
    <ligand>
        <name>NADP(+)</name>
        <dbReference type="ChEBI" id="CHEBI:58349"/>
    </ligand>
</feature>
<accession>E4RRG6</accession>